<sequence>MKECPGNPSYNCPCSTGGTCVRTYTSPTQISSEECVCNLGRTGDQCSDYLKCTTPTFRNATHSGSNRFGSTVTYTCNSGYQLSDGSGTSFTLTCSLKGEFEGEMKTCIRTCEFL</sequence>
<dbReference type="CDD" id="cd00033">
    <property type="entry name" value="CCP"/>
    <property type="match status" value="1"/>
</dbReference>
<gene>
    <name evidence="5" type="primary">LOC106177324</name>
</gene>
<evidence type="ECO:0000256" key="1">
    <source>
        <dbReference type="ARBA" id="ARBA00023157"/>
    </source>
</evidence>
<evidence type="ECO:0000313" key="5">
    <source>
        <dbReference type="RefSeq" id="XP_013415523.1"/>
    </source>
</evidence>
<dbReference type="AlphaFoldDB" id="A0A1S3JYQ1"/>
<dbReference type="RefSeq" id="XP_013415523.1">
    <property type="nucleotide sequence ID" value="XM_013560069.1"/>
</dbReference>
<evidence type="ECO:0000259" key="3">
    <source>
        <dbReference type="PROSITE" id="PS50923"/>
    </source>
</evidence>
<keyword evidence="2" id="KW-0768">Sushi</keyword>
<dbReference type="OrthoDB" id="8962045at2759"/>
<dbReference type="GeneID" id="106177324"/>
<organism evidence="4 5">
    <name type="scientific">Lingula anatina</name>
    <name type="common">Brachiopod</name>
    <name type="synonym">Lingula unguis</name>
    <dbReference type="NCBI Taxonomy" id="7574"/>
    <lineage>
        <taxon>Eukaryota</taxon>
        <taxon>Metazoa</taxon>
        <taxon>Spiralia</taxon>
        <taxon>Lophotrochozoa</taxon>
        <taxon>Brachiopoda</taxon>
        <taxon>Linguliformea</taxon>
        <taxon>Lingulata</taxon>
        <taxon>Lingulida</taxon>
        <taxon>Linguloidea</taxon>
        <taxon>Lingulidae</taxon>
        <taxon>Lingula</taxon>
    </lineage>
</organism>
<dbReference type="SMART" id="SM00032">
    <property type="entry name" value="CCP"/>
    <property type="match status" value="1"/>
</dbReference>
<feature type="domain" description="Sushi" evidence="3">
    <location>
        <begin position="50"/>
        <end position="109"/>
    </location>
</feature>
<comment type="caution">
    <text evidence="2">Lacks conserved residue(s) required for the propagation of feature annotation.</text>
</comment>
<dbReference type="PROSITE" id="PS00022">
    <property type="entry name" value="EGF_1"/>
    <property type="match status" value="1"/>
</dbReference>
<evidence type="ECO:0000313" key="4">
    <source>
        <dbReference type="Proteomes" id="UP000085678"/>
    </source>
</evidence>
<dbReference type="Gene3D" id="2.10.70.10">
    <property type="entry name" value="Complement Module, domain 1"/>
    <property type="match status" value="1"/>
</dbReference>
<dbReference type="Proteomes" id="UP000085678">
    <property type="component" value="Unplaced"/>
</dbReference>
<dbReference type="Pfam" id="PF00084">
    <property type="entry name" value="Sushi"/>
    <property type="match status" value="1"/>
</dbReference>
<dbReference type="KEGG" id="lak:106177324"/>
<dbReference type="SUPFAM" id="SSF57535">
    <property type="entry name" value="Complement control module/SCR domain"/>
    <property type="match status" value="1"/>
</dbReference>
<proteinExistence type="predicted"/>
<keyword evidence="1" id="KW-1015">Disulfide bond</keyword>
<keyword evidence="4" id="KW-1185">Reference proteome</keyword>
<dbReference type="InterPro" id="IPR000436">
    <property type="entry name" value="Sushi_SCR_CCP_dom"/>
</dbReference>
<dbReference type="InterPro" id="IPR035976">
    <property type="entry name" value="Sushi/SCR/CCP_sf"/>
</dbReference>
<evidence type="ECO:0000256" key="2">
    <source>
        <dbReference type="PROSITE-ProRule" id="PRU00302"/>
    </source>
</evidence>
<protein>
    <submittedName>
        <fullName evidence="5">CUB and sushi domain-containing protein 1-like</fullName>
    </submittedName>
</protein>
<accession>A0A1S3JYQ1</accession>
<name>A0A1S3JYQ1_LINAN</name>
<reference evidence="5" key="1">
    <citation type="submission" date="2025-08" db="UniProtKB">
        <authorList>
            <consortium name="RefSeq"/>
        </authorList>
    </citation>
    <scope>IDENTIFICATION</scope>
    <source>
        <tissue evidence="5">Gonads</tissue>
    </source>
</reference>
<dbReference type="InterPro" id="IPR000742">
    <property type="entry name" value="EGF"/>
</dbReference>
<dbReference type="InParanoid" id="A0A1S3JYQ1"/>
<dbReference type="PROSITE" id="PS50923">
    <property type="entry name" value="SUSHI"/>
    <property type="match status" value="1"/>
</dbReference>